<protein>
    <submittedName>
        <fullName evidence="2">Benzoyl-CoA reductase/2-hydroxyglutaryl-CoA dehydratase subunit, BcrC/BadD/HgdB</fullName>
    </submittedName>
</protein>
<dbReference type="InterPro" id="IPR010327">
    <property type="entry name" value="FldB/FldC_alpha/beta"/>
</dbReference>
<name>A0A1H9MKH7_9PSEU</name>
<dbReference type="Proteomes" id="UP000199503">
    <property type="component" value="Unassembled WGS sequence"/>
</dbReference>
<accession>A0A1H9MKH7</accession>
<dbReference type="GO" id="GO:0016836">
    <property type="term" value="F:hydro-lyase activity"/>
    <property type="evidence" value="ECO:0007669"/>
    <property type="project" value="UniProtKB-ARBA"/>
</dbReference>
<evidence type="ECO:0000313" key="2">
    <source>
        <dbReference type="EMBL" id="SER24214.1"/>
    </source>
</evidence>
<dbReference type="EMBL" id="FOFV01000007">
    <property type="protein sequence ID" value="SER24214.1"/>
    <property type="molecule type" value="Genomic_DNA"/>
</dbReference>
<evidence type="ECO:0000256" key="1">
    <source>
        <dbReference type="ARBA" id="ARBA00005806"/>
    </source>
</evidence>
<reference evidence="3" key="1">
    <citation type="submission" date="2016-10" db="EMBL/GenBank/DDBJ databases">
        <authorList>
            <person name="Varghese N."/>
            <person name="Submissions S."/>
        </authorList>
    </citation>
    <scope>NUCLEOTIDE SEQUENCE [LARGE SCALE GENOMIC DNA]</scope>
    <source>
        <strain evidence="3">DSM 44437</strain>
    </source>
</reference>
<dbReference type="AlphaFoldDB" id="A0A1H9MKH7"/>
<gene>
    <name evidence="2" type="ORF">SAMN04488000_10787</name>
</gene>
<dbReference type="Gene3D" id="1.20.1270.370">
    <property type="match status" value="1"/>
</dbReference>
<keyword evidence="3" id="KW-1185">Reference proteome</keyword>
<dbReference type="STRING" id="65499.SAMN04488000_10787"/>
<dbReference type="PANTHER" id="PTHR30548:SF1">
    <property type="entry name" value="DEHYDRATASE SUBUNIT MJ0007-RELATED"/>
    <property type="match status" value="1"/>
</dbReference>
<evidence type="ECO:0000313" key="3">
    <source>
        <dbReference type="Proteomes" id="UP000199503"/>
    </source>
</evidence>
<dbReference type="Pfam" id="PF06050">
    <property type="entry name" value="HGD-D"/>
    <property type="match status" value="1"/>
</dbReference>
<dbReference type="RefSeq" id="WP_245786240.1">
    <property type="nucleotide sequence ID" value="NZ_FOFV01000007.1"/>
</dbReference>
<comment type="similarity">
    <text evidence="1">Belongs to the FldB/FldC dehydratase alpha/beta subunit family.</text>
</comment>
<dbReference type="Gene3D" id="3.40.50.11900">
    <property type="match status" value="1"/>
</dbReference>
<dbReference type="PANTHER" id="PTHR30548">
    <property type="entry name" value="2-HYDROXYGLUTARYL-COA DEHYDRATASE, D-COMPONENT-RELATED"/>
    <property type="match status" value="1"/>
</dbReference>
<proteinExistence type="inferred from homology"/>
<dbReference type="Gene3D" id="3.40.50.11890">
    <property type="match status" value="1"/>
</dbReference>
<organism evidence="2 3">
    <name type="scientific">Lentzea albida</name>
    <dbReference type="NCBI Taxonomy" id="65499"/>
    <lineage>
        <taxon>Bacteria</taxon>
        <taxon>Bacillati</taxon>
        <taxon>Actinomycetota</taxon>
        <taxon>Actinomycetes</taxon>
        <taxon>Pseudonocardiales</taxon>
        <taxon>Pseudonocardiaceae</taxon>
        <taxon>Lentzea</taxon>
    </lineage>
</organism>
<sequence>MATPLEQLVGHYERRYPVAADGLVIGCVGQDVPVELVTAAGALPVRLAGRPGTDVTEGETYLGRGVDPAASSVLTRLLTGEYGRLDRLLVSRDCEASLRLFYAVRELRRLEPGLGLPETYLVDVLHLPHWTTTRYVEGRFAELVAVLERWTGTRLTGPRIASAIMAHDARRDLWRAVSALRRDLRLTGVQALAAFGAVLPVVEHNRLLRQLLKSDLDVHTGRRIFVTGSSHDNPEVYRSLEEAGCVVVGEDHDWGDLLAARLVGEPTLAALVERYQYNGPTAARGSIADRAAHTARAAVDCAAELVVSYVRRNDDAPPWDFPAQKEALGRHGIPAVMFEHQEYGSIDLAEVFVG</sequence>